<dbReference type="SUPFAM" id="SSF55120">
    <property type="entry name" value="Pseudouridine synthase"/>
    <property type="match status" value="1"/>
</dbReference>
<dbReference type="InterPro" id="IPR020103">
    <property type="entry name" value="PsdUridine_synth_cat_dom_sf"/>
</dbReference>
<organism evidence="1">
    <name type="scientific">mine drainage metagenome</name>
    <dbReference type="NCBI Taxonomy" id="410659"/>
    <lineage>
        <taxon>unclassified sequences</taxon>
        <taxon>metagenomes</taxon>
        <taxon>ecological metagenomes</taxon>
    </lineage>
</organism>
<sequence length="86" mass="9196">MSLLEVTLHTGRTHQIRVHAAYAGHPVAGDEKYGDAACNAALRARGLQRMFLHAHSISFEWPGGVPFSASAPLPPDLAAVLERLAP</sequence>
<reference evidence="1" key="2">
    <citation type="journal article" date="2014" name="ISME J.">
        <title>Microbial stratification in low pH oxic and suboxic macroscopic growths along an acid mine drainage.</title>
        <authorList>
            <person name="Mendez-Garcia C."/>
            <person name="Mesa V."/>
            <person name="Sprenger R.R."/>
            <person name="Richter M."/>
            <person name="Diez M.S."/>
            <person name="Solano J."/>
            <person name="Bargiela R."/>
            <person name="Golyshina O.V."/>
            <person name="Manteca A."/>
            <person name="Ramos J.L."/>
            <person name="Gallego J.R."/>
            <person name="Llorente I."/>
            <person name="Martins Dos Santos V.A."/>
            <person name="Jensen O.N."/>
            <person name="Pelaez A.I."/>
            <person name="Sanchez J."/>
            <person name="Ferrer M."/>
        </authorList>
    </citation>
    <scope>NUCLEOTIDE SEQUENCE</scope>
</reference>
<name>T0ZGG4_9ZZZZ</name>
<dbReference type="PANTHER" id="PTHR21600:SF92">
    <property type="entry name" value="RIBOSOMAL LARGE SUBUNIT PSEUDOURIDINE SYNTHASE C"/>
    <property type="match status" value="1"/>
</dbReference>
<proteinExistence type="predicted"/>
<dbReference type="CDD" id="cd02869">
    <property type="entry name" value="PseudoU_synth_RluA_like"/>
    <property type="match status" value="1"/>
</dbReference>
<dbReference type="GO" id="GO:0000455">
    <property type="term" value="P:enzyme-directed rRNA pseudouridine synthesis"/>
    <property type="evidence" value="ECO:0007669"/>
    <property type="project" value="TreeGrafter"/>
</dbReference>
<dbReference type="EMBL" id="AUZX01011260">
    <property type="protein sequence ID" value="EQD43928.1"/>
    <property type="molecule type" value="Genomic_DNA"/>
</dbReference>
<dbReference type="GO" id="GO:0003723">
    <property type="term" value="F:RNA binding"/>
    <property type="evidence" value="ECO:0007669"/>
    <property type="project" value="InterPro"/>
</dbReference>
<protein>
    <submittedName>
        <fullName evidence="1">Ribosomal large subunit pseudouridine synthase C</fullName>
    </submittedName>
</protein>
<dbReference type="Gene3D" id="3.30.2350.10">
    <property type="entry name" value="Pseudouridine synthase"/>
    <property type="match status" value="1"/>
</dbReference>
<evidence type="ECO:0000313" key="1">
    <source>
        <dbReference type="EMBL" id="EQD43928.1"/>
    </source>
</evidence>
<dbReference type="GO" id="GO:0009982">
    <property type="term" value="F:pseudouridine synthase activity"/>
    <property type="evidence" value="ECO:0007669"/>
    <property type="project" value="InterPro"/>
</dbReference>
<comment type="caution">
    <text evidence="1">The sequence shown here is derived from an EMBL/GenBank/DDBJ whole genome shotgun (WGS) entry which is preliminary data.</text>
</comment>
<dbReference type="PANTHER" id="PTHR21600">
    <property type="entry name" value="MITOCHONDRIAL RNA PSEUDOURIDINE SYNTHASE"/>
    <property type="match status" value="1"/>
</dbReference>
<dbReference type="InterPro" id="IPR006145">
    <property type="entry name" value="PsdUridine_synth_RsuA/RluA"/>
</dbReference>
<dbReference type="AlphaFoldDB" id="T0ZGG4"/>
<reference evidence="1" key="1">
    <citation type="submission" date="2013-08" db="EMBL/GenBank/DDBJ databases">
        <authorList>
            <person name="Mendez C."/>
            <person name="Richter M."/>
            <person name="Ferrer M."/>
            <person name="Sanchez J."/>
        </authorList>
    </citation>
    <scope>NUCLEOTIDE SEQUENCE</scope>
</reference>
<gene>
    <name evidence="1" type="ORF">B1A_15348</name>
</gene>
<dbReference type="InterPro" id="IPR050188">
    <property type="entry name" value="RluA_PseudoU_synthase"/>
</dbReference>
<accession>T0ZGG4</accession>